<name>X0RQ59_9ZZZZ</name>
<feature type="non-terminal residue" evidence="1">
    <location>
        <position position="1"/>
    </location>
</feature>
<comment type="caution">
    <text evidence="1">The sequence shown here is derived from an EMBL/GenBank/DDBJ whole genome shotgun (WGS) entry which is preliminary data.</text>
</comment>
<protein>
    <submittedName>
        <fullName evidence="1">Uncharacterized protein</fullName>
    </submittedName>
</protein>
<dbReference type="AlphaFoldDB" id="X0RQ59"/>
<evidence type="ECO:0000313" key="1">
    <source>
        <dbReference type="EMBL" id="GAF70954.1"/>
    </source>
</evidence>
<accession>X0RQ59</accession>
<proteinExistence type="predicted"/>
<organism evidence="1">
    <name type="scientific">marine sediment metagenome</name>
    <dbReference type="NCBI Taxonomy" id="412755"/>
    <lineage>
        <taxon>unclassified sequences</taxon>
        <taxon>metagenomes</taxon>
        <taxon>ecological metagenomes</taxon>
    </lineage>
</organism>
<reference evidence="1" key="1">
    <citation type="journal article" date="2014" name="Front. Microbiol.">
        <title>High frequency of phylogenetically diverse reductive dehalogenase-homologous genes in deep subseafloor sedimentary metagenomes.</title>
        <authorList>
            <person name="Kawai M."/>
            <person name="Futagami T."/>
            <person name="Toyoda A."/>
            <person name="Takaki Y."/>
            <person name="Nishi S."/>
            <person name="Hori S."/>
            <person name="Arai W."/>
            <person name="Tsubouchi T."/>
            <person name="Morono Y."/>
            <person name="Uchiyama I."/>
            <person name="Ito T."/>
            <person name="Fujiyama A."/>
            <person name="Inagaki F."/>
            <person name="Takami H."/>
        </authorList>
    </citation>
    <scope>NUCLEOTIDE SEQUENCE</scope>
    <source>
        <strain evidence="1">Expedition CK06-06</strain>
    </source>
</reference>
<dbReference type="EMBL" id="BARS01007903">
    <property type="protein sequence ID" value="GAF70954.1"/>
    <property type="molecule type" value="Genomic_DNA"/>
</dbReference>
<gene>
    <name evidence="1" type="ORF">S01H1_15140</name>
</gene>
<sequence>NETYVPHLPAGRYAAEHSLRWRAPMGEQHF</sequence>